<feature type="region of interest" description="Disordered" evidence="1">
    <location>
        <begin position="209"/>
        <end position="229"/>
    </location>
</feature>
<feature type="region of interest" description="Disordered" evidence="1">
    <location>
        <begin position="109"/>
        <end position="143"/>
    </location>
</feature>
<organism evidence="2 3">
    <name type="scientific">Acidithiobacillus thiooxidans</name>
    <name type="common">Thiobacillus thiooxidans</name>
    <dbReference type="NCBI Taxonomy" id="930"/>
    <lineage>
        <taxon>Bacteria</taxon>
        <taxon>Pseudomonadati</taxon>
        <taxon>Pseudomonadota</taxon>
        <taxon>Acidithiobacillia</taxon>
        <taxon>Acidithiobacillales</taxon>
        <taxon>Acidithiobacillaceae</taxon>
        <taxon>Acidithiobacillus</taxon>
    </lineage>
</organism>
<evidence type="ECO:0000313" key="3">
    <source>
        <dbReference type="Proteomes" id="UP000095008"/>
    </source>
</evidence>
<evidence type="ECO:0000313" key="2">
    <source>
        <dbReference type="EMBL" id="OCX75559.1"/>
    </source>
</evidence>
<dbReference type="Proteomes" id="UP000095008">
    <property type="component" value="Unassembled WGS sequence"/>
</dbReference>
<accession>A0A1C2IHU5</accession>
<sequence length="229" mass="25811">MSNNFTGKTYQTKDILALKEEWKKIAMGVITEEKLPAKRAIRYMVVEMADAIIDPRQDQTPYIQSLVRRGVRYATAHKIAKAAFAIAMEKWQQRDAVTKATVVASPPLAPATPVAASRGGEAKGNTKPAPVQSARPLNGDARESDGWVWDKDLQDYRNPQTLPSGFPRVRDRHVWDRREGDFIDESTLPDGYKRIDDDWEWSSTMHAYRDPKGGKNPYGLNLIENGNAR</sequence>
<comment type="caution">
    <text evidence="2">The sequence shown here is derived from an EMBL/GenBank/DDBJ whole genome shotgun (WGS) entry which is preliminary data.</text>
</comment>
<dbReference type="RefSeq" id="WP_065975194.1">
    <property type="nucleotide sequence ID" value="NZ_LWRY01000012.1"/>
</dbReference>
<proteinExistence type="predicted"/>
<reference evidence="2" key="1">
    <citation type="journal article" date="2016" name="Int. J. Mol. Sci.">
        <title>Comparative genomics of the extreme acidophile Acidithiobacillus thiooxidans reveals intraspecific divergence and niche adaptation.</title>
        <authorList>
            <person name="Zhang X."/>
            <person name="Feng X."/>
            <person name="Tao J."/>
            <person name="Ma L."/>
            <person name="Xiao Y."/>
            <person name="Liang Y."/>
            <person name="Liu X."/>
            <person name="Yin H."/>
        </authorList>
    </citation>
    <scope>NUCLEOTIDE SEQUENCE [LARGE SCALE GENOMIC DNA]</scope>
    <source>
        <strain evidence="2">DXS-W</strain>
    </source>
</reference>
<protein>
    <submittedName>
        <fullName evidence="2">Uncharacterized protein</fullName>
    </submittedName>
</protein>
<gene>
    <name evidence="2" type="ORF">A6M23_02085</name>
</gene>
<dbReference type="EMBL" id="LWRY01000012">
    <property type="protein sequence ID" value="OCX75559.1"/>
    <property type="molecule type" value="Genomic_DNA"/>
</dbReference>
<dbReference type="OrthoDB" id="10015114at2"/>
<dbReference type="AlphaFoldDB" id="A0A1C2IHU5"/>
<name>A0A1C2IHU5_ACITH</name>
<keyword evidence="3" id="KW-1185">Reference proteome</keyword>
<evidence type="ECO:0000256" key="1">
    <source>
        <dbReference type="SAM" id="MobiDB-lite"/>
    </source>
</evidence>